<protein>
    <submittedName>
        <fullName evidence="3">Ankyrin repeat-containing ITN1-like</fullName>
    </submittedName>
</protein>
<dbReference type="OrthoDB" id="1925304at2759"/>
<dbReference type="InterPro" id="IPR002110">
    <property type="entry name" value="Ankyrin_rpt"/>
</dbReference>
<proteinExistence type="predicted"/>
<dbReference type="Pfam" id="PF13962">
    <property type="entry name" value="PGG"/>
    <property type="match status" value="1"/>
</dbReference>
<evidence type="ECO:0000313" key="3">
    <source>
        <dbReference type="EMBL" id="CAA2986235.1"/>
    </source>
</evidence>
<dbReference type="EMBL" id="CACTIH010003848">
    <property type="protein sequence ID" value="CAA2986235.1"/>
    <property type="molecule type" value="Genomic_DNA"/>
</dbReference>
<keyword evidence="1" id="KW-1133">Transmembrane helix</keyword>
<evidence type="ECO:0000256" key="1">
    <source>
        <dbReference type="SAM" id="Phobius"/>
    </source>
</evidence>
<reference evidence="3 4" key="1">
    <citation type="submission" date="2019-12" db="EMBL/GenBank/DDBJ databases">
        <authorList>
            <person name="Alioto T."/>
            <person name="Alioto T."/>
            <person name="Gomez Garrido J."/>
        </authorList>
    </citation>
    <scope>NUCLEOTIDE SEQUENCE [LARGE SCALE GENOMIC DNA]</scope>
</reference>
<evidence type="ECO:0000259" key="2">
    <source>
        <dbReference type="Pfam" id="PF13962"/>
    </source>
</evidence>
<feature type="transmembrane region" description="Helical" evidence="1">
    <location>
        <begin position="546"/>
        <end position="562"/>
    </location>
</feature>
<keyword evidence="4" id="KW-1185">Reference proteome</keyword>
<dbReference type="AlphaFoldDB" id="A0A8S0S1I7"/>
<dbReference type="GO" id="GO:0016020">
    <property type="term" value="C:membrane"/>
    <property type="evidence" value="ECO:0007669"/>
    <property type="project" value="TreeGrafter"/>
</dbReference>
<keyword evidence="1" id="KW-0472">Membrane</keyword>
<feature type="transmembrane region" description="Helical" evidence="1">
    <location>
        <begin position="512"/>
        <end position="540"/>
    </location>
</feature>
<dbReference type="SUPFAM" id="SSF48403">
    <property type="entry name" value="Ankyrin repeat"/>
    <property type="match status" value="1"/>
</dbReference>
<gene>
    <name evidence="3" type="ORF">OLEA9_A098993</name>
</gene>
<keyword evidence="1" id="KW-0812">Transmembrane</keyword>
<accession>A0A8S0S1I7</accession>
<organism evidence="3 4">
    <name type="scientific">Olea europaea subsp. europaea</name>
    <dbReference type="NCBI Taxonomy" id="158383"/>
    <lineage>
        <taxon>Eukaryota</taxon>
        <taxon>Viridiplantae</taxon>
        <taxon>Streptophyta</taxon>
        <taxon>Embryophyta</taxon>
        <taxon>Tracheophyta</taxon>
        <taxon>Spermatophyta</taxon>
        <taxon>Magnoliopsida</taxon>
        <taxon>eudicotyledons</taxon>
        <taxon>Gunneridae</taxon>
        <taxon>Pentapetalae</taxon>
        <taxon>asterids</taxon>
        <taxon>lamiids</taxon>
        <taxon>Lamiales</taxon>
        <taxon>Oleaceae</taxon>
        <taxon>Oleeae</taxon>
        <taxon>Olea</taxon>
    </lineage>
</organism>
<dbReference type="Gene3D" id="1.25.40.20">
    <property type="entry name" value="Ankyrin repeat-containing domain"/>
    <property type="match status" value="2"/>
</dbReference>
<dbReference type="PANTHER" id="PTHR24177">
    <property type="entry name" value="CASKIN"/>
    <property type="match status" value="1"/>
</dbReference>
<comment type="caution">
    <text evidence="3">The sequence shown here is derived from an EMBL/GenBank/DDBJ whole genome shotgun (WGS) entry which is preliminary data.</text>
</comment>
<dbReference type="PANTHER" id="PTHR24177:SF482">
    <property type="entry name" value="PGG DOMAIN-CONTAINING PROTEIN"/>
    <property type="match status" value="1"/>
</dbReference>
<dbReference type="Pfam" id="PF12796">
    <property type="entry name" value="Ank_2"/>
    <property type="match status" value="1"/>
</dbReference>
<feature type="transmembrane region" description="Helical" evidence="1">
    <location>
        <begin position="472"/>
        <end position="492"/>
    </location>
</feature>
<dbReference type="SMART" id="SM00248">
    <property type="entry name" value="ANK"/>
    <property type="match status" value="4"/>
</dbReference>
<sequence length="602" mass="67875">MNETIVFVGDDDHWIKDLNDALDNGTWESIERIIHEHPNEVFKARLNENGDTLLLLAFNKGKNELINKLVEKITPDLLAETDIFGNTALHLAAKLGLVQHAEMLVGKKRELLNHENKDGFLPIQLAVRPKEENTRSMTTYLLDECIKDKHSKLVNEAAGAGLMESLIKAGFYDLALKLLKFNKKLAWRENFSLLEQMARDPGAFLSGCHMSFWQILIYFMHPSFRTETVPPEQNARMERSAYEVQYRDIPALRLKNRLANELVGELCSTIKSMDKSQEKLGKPLLLAAQNGIFEVVIEILHHDPTAITYKNGRGHSIFHVAVMYRDPIILGIAFERNKKQKGIHYLDPDVRGNNILHLVGYKPHQAGILTNQPGAIFPMREELQWFVHVSALVTPQECTAENNGLKIPFSIFVEEHAEMAEKEIEWMTAMASASSVAASLVATVAFAAAFQVPGGNSNNGIPNFSNETSFKVFAISDALALFFSITSVLSFLSIFTSRNGVHDYLRARPSTVIIVGHIALLISFIYLIIAFSSTLFLIFAKQNERFLIPIIIVSCIPVILYGKFHLHSLFAMIKSTFMKGLLFRRILITVYAIILTRMKLRT</sequence>
<feature type="transmembrane region" description="Helical" evidence="1">
    <location>
        <begin position="582"/>
        <end position="600"/>
    </location>
</feature>
<evidence type="ECO:0000313" key="4">
    <source>
        <dbReference type="Proteomes" id="UP000594638"/>
    </source>
</evidence>
<dbReference type="InterPro" id="IPR036770">
    <property type="entry name" value="Ankyrin_rpt-contain_sf"/>
</dbReference>
<feature type="domain" description="PGG" evidence="2">
    <location>
        <begin position="425"/>
        <end position="536"/>
    </location>
</feature>
<name>A0A8S0S1I7_OLEEU</name>
<dbReference type="Gramene" id="OE9A098993T1">
    <property type="protein sequence ID" value="OE9A098993C1"/>
    <property type="gene ID" value="OE9A098993"/>
</dbReference>
<dbReference type="InterPro" id="IPR026961">
    <property type="entry name" value="PGG_dom"/>
</dbReference>
<dbReference type="Proteomes" id="UP000594638">
    <property type="component" value="Unassembled WGS sequence"/>
</dbReference>